<dbReference type="InterPro" id="IPR040446">
    <property type="entry name" value="RRP7"/>
</dbReference>
<evidence type="ECO:0000256" key="2">
    <source>
        <dbReference type="SAM" id="Coils"/>
    </source>
</evidence>
<gene>
    <name evidence="6" type="ORF">PNOK_0402900</name>
</gene>
<dbReference type="GO" id="GO:0032545">
    <property type="term" value="C:CURI complex"/>
    <property type="evidence" value="ECO:0007669"/>
    <property type="project" value="TreeGrafter"/>
</dbReference>
<evidence type="ECO:0000256" key="1">
    <source>
        <dbReference type="ARBA" id="ARBA00006110"/>
    </source>
</evidence>
<organism evidence="6 7">
    <name type="scientific">Pyrrhoderma noxium</name>
    <dbReference type="NCBI Taxonomy" id="2282107"/>
    <lineage>
        <taxon>Eukaryota</taxon>
        <taxon>Fungi</taxon>
        <taxon>Dikarya</taxon>
        <taxon>Basidiomycota</taxon>
        <taxon>Agaricomycotina</taxon>
        <taxon>Agaricomycetes</taxon>
        <taxon>Hymenochaetales</taxon>
        <taxon>Hymenochaetaceae</taxon>
        <taxon>Pyrrhoderma</taxon>
    </lineage>
</organism>
<name>A0A286UPA2_9AGAM</name>
<feature type="compositionally biased region" description="Basic and acidic residues" evidence="3">
    <location>
        <begin position="132"/>
        <end position="148"/>
    </location>
</feature>
<feature type="region of interest" description="Disordered" evidence="3">
    <location>
        <begin position="262"/>
        <end position="295"/>
    </location>
</feature>
<dbReference type="InterPro" id="IPR040447">
    <property type="entry name" value="RRM_Rrp7"/>
</dbReference>
<sequence>MGESTPQSISGFVVIPIKYSKAATHYLYAKAHQTTKKKGLEATGFEVLPRDRTLFLVNVPPDATEREISLLFKFAGIVEKVVFDHKMAEQEALDALNNGYSSDSDEEDEEDEDAMQVGDEEGQAPKKRKKSKKEDVKPKLEPLPDSEIRAFHHTGQTAFVVFLDSSSMEAALKPSPKPHAWPRSSEPTGLARYKALHSACRPALDTVRAYAESSIALFDWQERQKKKESQYKKGEAIVDEDGFTLVTRGGAYGQTLGGGVGVASKKFQDTGETSARSKGKKKKNKGSETESFYAFQKHEKKRQELLDLKKKWQEDLEKVEKLKRSKRFKPY</sequence>
<feature type="region of interest" description="Disordered" evidence="3">
    <location>
        <begin position="97"/>
        <end position="148"/>
    </location>
</feature>
<accession>A0A286UPA2</accession>
<dbReference type="PANTHER" id="PTHR13191:SF0">
    <property type="entry name" value="RIBOSOMAL RNA-PROCESSING PROTEIN 7 HOMOLOG A-RELATED"/>
    <property type="match status" value="1"/>
</dbReference>
<dbReference type="GO" id="GO:0006364">
    <property type="term" value="P:rRNA processing"/>
    <property type="evidence" value="ECO:0007669"/>
    <property type="project" value="TreeGrafter"/>
</dbReference>
<dbReference type="GO" id="GO:0034456">
    <property type="term" value="C:UTP-C complex"/>
    <property type="evidence" value="ECO:0007669"/>
    <property type="project" value="TreeGrafter"/>
</dbReference>
<dbReference type="SUPFAM" id="SSF54928">
    <property type="entry name" value="RNA-binding domain, RBD"/>
    <property type="match status" value="1"/>
</dbReference>
<protein>
    <submittedName>
        <fullName evidence="6">Gastric cancer antigen zg14</fullName>
    </submittedName>
</protein>
<keyword evidence="7" id="KW-1185">Reference proteome</keyword>
<dbReference type="PANTHER" id="PTHR13191">
    <property type="entry name" value="RIBOSOMAL RNA PROCESSING PROTEIN 7-RELATED"/>
    <property type="match status" value="1"/>
</dbReference>
<evidence type="ECO:0000259" key="5">
    <source>
        <dbReference type="Pfam" id="PF17799"/>
    </source>
</evidence>
<dbReference type="Proteomes" id="UP000217199">
    <property type="component" value="Unassembled WGS sequence"/>
</dbReference>
<feature type="compositionally biased region" description="Acidic residues" evidence="3">
    <location>
        <begin position="103"/>
        <end position="122"/>
    </location>
</feature>
<dbReference type="GO" id="GO:0000028">
    <property type="term" value="P:ribosomal small subunit assembly"/>
    <property type="evidence" value="ECO:0007669"/>
    <property type="project" value="TreeGrafter"/>
</dbReference>
<dbReference type="EMBL" id="NBII01000003">
    <property type="protein sequence ID" value="PAV21402.1"/>
    <property type="molecule type" value="Genomic_DNA"/>
</dbReference>
<dbReference type="InterPro" id="IPR035979">
    <property type="entry name" value="RBD_domain_sf"/>
</dbReference>
<dbReference type="InParanoid" id="A0A286UPA2"/>
<dbReference type="InterPro" id="IPR012677">
    <property type="entry name" value="Nucleotide-bd_a/b_plait_sf"/>
</dbReference>
<evidence type="ECO:0000313" key="7">
    <source>
        <dbReference type="Proteomes" id="UP000217199"/>
    </source>
</evidence>
<dbReference type="Gene3D" id="3.30.70.330">
    <property type="match status" value="1"/>
</dbReference>
<feature type="domain" description="Ribosomal RNA-processing protein 7 C-terminal" evidence="4">
    <location>
        <begin position="199"/>
        <end position="331"/>
    </location>
</feature>
<reference evidence="6 7" key="1">
    <citation type="journal article" date="2017" name="Mol. Ecol.">
        <title>Comparative and population genomic landscape of Phellinus noxius: A hypervariable fungus causing root rot in trees.</title>
        <authorList>
            <person name="Chung C.L."/>
            <person name="Lee T.J."/>
            <person name="Akiba M."/>
            <person name="Lee H.H."/>
            <person name="Kuo T.H."/>
            <person name="Liu D."/>
            <person name="Ke H.M."/>
            <person name="Yokoi T."/>
            <person name="Roa M.B."/>
            <person name="Lu M.J."/>
            <person name="Chang Y.Y."/>
            <person name="Ann P.J."/>
            <person name="Tsai J.N."/>
            <person name="Chen C.Y."/>
            <person name="Tzean S.S."/>
            <person name="Ota Y."/>
            <person name="Hattori T."/>
            <person name="Sahashi N."/>
            <person name="Liou R.F."/>
            <person name="Kikuchi T."/>
            <person name="Tsai I.J."/>
        </authorList>
    </citation>
    <scope>NUCLEOTIDE SEQUENCE [LARGE SCALE GENOMIC DNA]</scope>
    <source>
        <strain evidence="6 7">FFPRI411160</strain>
    </source>
</reference>
<comment type="caution">
    <text evidence="6">The sequence shown here is derived from an EMBL/GenBank/DDBJ whole genome shotgun (WGS) entry which is preliminary data.</text>
</comment>
<dbReference type="Pfam" id="PF17799">
    <property type="entry name" value="RRM_Rrp7"/>
    <property type="match status" value="1"/>
</dbReference>
<dbReference type="STRING" id="2282107.A0A286UPA2"/>
<dbReference type="Pfam" id="PF12923">
    <property type="entry name" value="RRP7"/>
    <property type="match status" value="1"/>
</dbReference>
<dbReference type="AlphaFoldDB" id="A0A286UPA2"/>
<feature type="coiled-coil region" evidence="2">
    <location>
        <begin position="295"/>
        <end position="322"/>
    </location>
</feature>
<evidence type="ECO:0000259" key="4">
    <source>
        <dbReference type="Pfam" id="PF12923"/>
    </source>
</evidence>
<dbReference type="Gene3D" id="6.10.250.1770">
    <property type="match status" value="1"/>
</dbReference>
<dbReference type="GO" id="GO:0003676">
    <property type="term" value="F:nucleic acid binding"/>
    <property type="evidence" value="ECO:0007669"/>
    <property type="project" value="InterPro"/>
</dbReference>
<dbReference type="InterPro" id="IPR024326">
    <property type="entry name" value="RRP7_C"/>
</dbReference>
<evidence type="ECO:0000313" key="6">
    <source>
        <dbReference type="EMBL" id="PAV21402.1"/>
    </source>
</evidence>
<keyword evidence="2" id="KW-0175">Coiled coil</keyword>
<proteinExistence type="inferred from homology"/>
<feature type="domain" description="Rrp7 RRM-like N-terminal" evidence="5">
    <location>
        <begin position="8"/>
        <end position="174"/>
    </location>
</feature>
<comment type="similarity">
    <text evidence="1">Belongs to the RRP7 family.</text>
</comment>
<evidence type="ECO:0000256" key="3">
    <source>
        <dbReference type="SAM" id="MobiDB-lite"/>
    </source>
</evidence>
<dbReference type="OrthoDB" id="5390at2759"/>